<protein>
    <submittedName>
        <fullName evidence="2">Uncharacterized protein</fullName>
    </submittedName>
</protein>
<accession>A0AAV1FRB8</accession>
<dbReference type="AlphaFoldDB" id="A0AAV1FRB8"/>
<sequence length="99" mass="10696">MLLSQTLRVIQMWVSSEILLVPGRADRTRSPLSHGRNLSVRVDRSAEDVGRRTTPDASNYTRVSVRGPPSSALSVRKQERGAGRARQDAAESAGASPPS</sequence>
<evidence type="ECO:0000256" key="1">
    <source>
        <dbReference type="SAM" id="MobiDB-lite"/>
    </source>
</evidence>
<name>A0AAV1FRB8_XYRNO</name>
<feature type="compositionally biased region" description="Basic and acidic residues" evidence="1">
    <location>
        <begin position="76"/>
        <end position="89"/>
    </location>
</feature>
<gene>
    <name evidence="2" type="ORF">XNOV1_A013451</name>
</gene>
<proteinExistence type="predicted"/>
<dbReference type="Proteomes" id="UP001178508">
    <property type="component" value="Chromosome 9"/>
</dbReference>
<reference evidence="2" key="1">
    <citation type="submission" date="2023-08" db="EMBL/GenBank/DDBJ databases">
        <authorList>
            <person name="Alioto T."/>
            <person name="Alioto T."/>
            <person name="Gomez Garrido J."/>
        </authorList>
    </citation>
    <scope>NUCLEOTIDE SEQUENCE</scope>
</reference>
<feature type="compositionally biased region" description="Basic and acidic residues" evidence="1">
    <location>
        <begin position="41"/>
        <end position="54"/>
    </location>
</feature>
<evidence type="ECO:0000313" key="2">
    <source>
        <dbReference type="EMBL" id="CAJ1063256.1"/>
    </source>
</evidence>
<keyword evidence="3" id="KW-1185">Reference proteome</keyword>
<organism evidence="2 3">
    <name type="scientific">Xyrichtys novacula</name>
    <name type="common">Pearly razorfish</name>
    <name type="synonym">Hemipteronotus novacula</name>
    <dbReference type="NCBI Taxonomy" id="13765"/>
    <lineage>
        <taxon>Eukaryota</taxon>
        <taxon>Metazoa</taxon>
        <taxon>Chordata</taxon>
        <taxon>Craniata</taxon>
        <taxon>Vertebrata</taxon>
        <taxon>Euteleostomi</taxon>
        <taxon>Actinopterygii</taxon>
        <taxon>Neopterygii</taxon>
        <taxon>Teleostei</taxon>
        <taxon>Neoteleostei</taxon>
        <taxon>Acanthomorphata</taxon>
        <taxon>Eupercaria</taxon>
        <taxon>Labriformes</taxon>
        <taxon>Labridae</taxon>
        <taxon>Xyrichtys</taxon>
    </lineage>
</organism>
<dbReference type="EMBL" id="OY660872">
    <property type="protein sequence ID" value="CAJ1063256.1"/>
    <property type="molecule type" value="Genomic_DNA"/>
</dbReference>
<evidence type="ECO:0000313" key="3">
    <source>
        <dbReference type="Proteomes" id="UP001178508"/>
    </source>
</evidence>
<feature type="region of interest" description="Disordered" evidence="1">
    <location>
        <begin position="25"/>
        <end position="99"/>
    </location>
</feature>